<comment type="caution">
    <text evidence="1">The sequence shown here is derived from an EMBL/GenBank/DDBJ whole genome shotgun (WGS) entry which is preliminary data.</text>
</comment>
<dbReference type="InterPro" id="IPR025358">
    <property type="entry name" value="DUF4262"/>
</dbReference>
<protein>
    <submittedName>
        <fullName evidence="1">DUF4262 domain-containing protein</fullName>
    </submittedName>
</protein>
<gene>
    <name evidence="1" type="ORF">ACFP90_15360</name>
</gene>
<organism evidence="1 2">
    <name type="scientific">Deinococcus multiflagellatus</name>
    <dbReference type="NCBI Taxonomy" id="1656887"/>
    <lineage>
        <taxon>Bacteria</taxon>
        <taxon>Thermotogati</taxon>
        <taxon>Deinococcota</taxon>
        <taxon>Deinococci</taxon>
        <taxon>Deinococcales</taxon>
        <taxon>Deinococcaceae</taxon>
        <taxon>Deinococcus</taxon>
    </lineage>
</organism>
<evidence type="ECO:0000313" key="2">
    <source>
        <dbReference type="Proteomes" id="UP001596317"/>
    </source>
</evidence>
<dbReference type="RefSeq" id="WP_224608276.1">
    <property type="nucleotide sequence ID" value="NZ_JAIQXV010000008.1"/>
</dbReference>
<dbReference type="Pfam" id="PF14081">
    <property type="entry name" value="DUF4262"/>
    <property type="match status" value="1"/>
</dbReference>
<name>A0ABW1ZKU6_9DEIO</name>
<evidence type="ECO:0000313" key="1">
    <source>
        <dbReference type="EMBL" id="MFC6661560.1"/>
    </source>
</evidence>
<reference evidence="2" key="1">
    <citation type="journal article" date="2019" name="Int. J. Syst. Evol. Microbiol.">
        <title>The Global Catalogue of Microorganisms (GCM) 10K type strain sequencing project: providing services to taxonomists for standard genome sequencing and annotation.</title>
        <authorList>
            <consortium name="The Broad Institute Genomics Platform"/>
            <consortium name="The Broad Institute Genome Sequencing Center for Infectious Disease"/>
            <person name="Wu L."/>
            <person name="Ma J."/>
        </authorList>
    </citation>
    <scope>NUCLEOTIDE SEQUENCE [LARGE SCALE GENOMIC DNA]</scope>
    <source>
        <strain evidence="2">CCUG 63830</strain>
    </source>
</reference>
<accession>A0ABW1ZKU6</accession>
<dbReference type="Proteomes" id="UP001596317">
    <property type="component" value="Unassembled WGS sequence"/>
</dbReference>
<proteinExistence type="predicted"/>
<sequence length="149" mass="16271">MSGTVADPVWARVLAGARAYGWQVVMVPEDAEGPAFAYTVGLTQTFRHPELILFGLPLPTMQAILNLAVALIREGQRFQAGTHSEQLLEQTEVRFGQVNARHHGEFLGTAQRFSGDVPFAALQIIWPNRAGQFPGPGLPVSVTRQPLLQ</sequence>
<dbReference type="EMBL" id="JBHSWB010000001">
    <property type="protein sequence ID" value="MFC6661560.1"/>
    <property type="molecule type" value="Genomic_DNA"/>
</dbReference>
<keyword evidence="2" id="KW-1185">Reference proteome</keyword>